<sequence>MMKFQKATAILLSALLLCGAVPAFAADTSDGTEPQVLTVSYSDLENYVRSSNQTIRANKQTLEALQDNDLAEQKIGDLHSSAASLSGVSKMLQQADAAVNALPASTQTQSIDKSLQGSIASISAICSILDSEADQLETDDDQIDKTELQMKDAADQIVVAAQKLFVTYHILDSQRSVLTEQQQVLAAAYQADQLRAQVGLMSQTDLLNAQQQQNTAADQLAKLVSQMKAVRDNLRILLGYSDDYSLKISLMPQADSDKIAKMNYDADYRTALDSNWTLREKRKEIDIADEDYDRDLDSTVETRKAALLNRDLAKNQFDAAFRQAYDDVALKQSLVTTAQSAYDAKEKALEAVKQKNSLGIASELDVKNAQMDCDSAKASLSQAQYGLFSSQEQYRWGLLGVLDLSSSGG</sequence>
<dbReference type="GO" id="GO:0009279">
    <property type="term" value="C:cell outer membrane"/>
    <property type="evidence" value="ECO:0007669"/>
    <property type="project" value="UniProtKB-SubCell"/>
</dbReference>
<comment type="subcellular location">
    <subcellularLocation>
        <location evidence="1">Cell outer membrane</location>
    </subcellularLocation>
</comment>
<reference evidence="7 8" key="1">
    <citation type="submission" date="2020-08" db="EMBL/GenBank/DDBJ databases">
        <title>The isolate Caproiciproducens sp. 7D4C2 produces n-caproate at mildly acidic conditions from hexoses: genome and rBOX comparison with related strains and chain-elongating bacteria.</title>
        <authorList>
            <person name="Esquivel-Elizondo S."/>
            <person name="Bagci C."/>
            <person name="Temovska M."/>
            <person name="Jeon B.S."/>
            <person name="Bessarab I."/>
            <person name="Williams R.B.H."/>
            <person name="Huson D.H."/>
            <person name="Angenent L.T."/>
        </authorList>
    </citation>
    <scope>NUCLEOTIDE SEQUENCE [LARGE SCALE GENOMIC DNA]</scope>
    <source>
        <strain evidence="7 8">7D4C2</strain>
    </source>
</reference>
<dbReference type="PANTHER" id="PTHR30026:SF20">
    <property type="entry name" value="OUTER MEMBRANE PROTEIN TOLC"/>
    <property type="match status" value="1"/>
</dbReference>
<dbReference type="EMBL" id="CP060286">
    <property type="protein sequence ID" value="QNK40954.1"/>
    <property type="molecule type" value="Genomic_DNA"/>
</dbReference>
<evidence type="ECO:0000256" key="6">
    <source>
        <dbReference type="SAM" id="SignalP"/>
    </source>
</evidence>
<organism evidence="7 8">
    <name type="scientific">Caproicibacter fermentans</name>
    <dbReference type="NCBI Taxonomy" id="2576756"/>
    <lineage>
        <taxon>Bacteria</taxon>
        <taxon>Bacillati</taxon>
        <taxon>Bacillota</taxon>
        <taxon>Clostridia</taxon>
        <taxon>Eubacteriales</taxon>
        <taxon>Acutalibacteraceae</taxon>
        <taxon>Caproicibacter</taxon>
    </lineage>
</organism>
<dbReference type="KEGG" id="cfem:HCR03_01095"/>
<dbReference type="GO" id="GO:0015562">
    <property type="term" value="F:efflux transmembrane transporter activity"/>
    <property type="evidence" value="ECO:0007669"/>
    <property type="project" value="InterPro"/>
</dbReference>
<evidence type="ECO:0000256" key="4">
    <source>
        <dbReference type="ARBA" id="ARBA00023136"/>
    </source>
</evidence>
<dbReference type="SUPFAM" id="SSF56954">
    <property type="entry name" value="Outer membrane efflux proteins (OEP)"/>
    <property type="match status" value="1"/>
</dbReference>
<dbReference type="PANTHER" id="PTHR30026">
    <property type="entry name" value="OUTER MEMBRANE PROTEIN TOLC"/>
    <property type="match status" value="1"/>
</dbReference>
<evidence type="ECO:0000256" key="2">
    <source>
        <dbReference type="ARBA" id="ARBA00022452"/>
    </source>
</evidence>
<evidence type="ECO:0000256" key="3">
    <source>
        <dbReference type="ARBA" id="ARBA00022692"/>
    </source>
</evidence>
<dbReference type="InterPro" id="IPR051906">
    <property type="entry name" value="TolC-like"/>
</dbReference>
<dbReference type="GO" id="GO:0015288">
    <property type="term" value="F:porin activity"/>
    <property type="evidence" value="ECO:0007669"/>
    <property type="project" value="TreeGrafter"/>
</dbReference>
<evidence type="ECO:0000256" key="5">
    <source>
        <dbReference type="ARBA" id="ARBA00023237"/>
    </source>
</evidence>
<proteinExistence type="predicted"/>
<dbReference type="Proteomes" id="UP000515909">
    <property type="component" value="Chromosome"/>
</dbReference>
<keyword evidence="3" id="KW-0812">Transmembrane</keyword>
<dbReference type="GO" id="GO:1990281">
    <property type="term" value="C:efflux pump complex"/>
    <property type="evidence" value="ECO:0007669"/>
    <property type="project" value="TreeGrafter"/>
</dbReference>
<feature type="chain" id="PRO_5028875626" evidence="6">
    <location>
        <begin position="26"/>
        <end position="409"/>
    </location>
</feature>
<keyword evidence="5" id="KW-0998">Cell outer membrane</keyword>
<gene>
    <name evidence="7" type="ORF">HCR03_01095</name>
</gene>
<accession>A0A7G8TBG3</accession>
<keyword evidence="6" id="KW-0732">Signal</keyword>
<evidence type="ECO:0000313" key="7">
    <source>
        <dbReference type="EMBL" id="QNK40954.1"/>
    </source>
</evidence>
<evidence type="ECO:0000313" key="8">
    <source>
        <dbReference type="Proteomes" id="UP000515909"/>
    </source>
</evidence>
<protein>
    <submittedName>
        <fullName evidence="7">TolC family protein</fullName>
    </submittedName>
</protein>
<name>A0A7G8TBG3_9FIRM</name>
<dbReference type="RefSeq" id="WP_187036280.1">
    <property type="nucleotide sequence ID" value="NZ_CP060286.1"/>
</dbReference>
<evidence type="ECO:0000256" key="1">
    <source>
        <dbReference type="ARBA" id="ARBA00004442"/>
    </source>
</evidence>
<dbReference type="Gene3D" id="1.20.1600.10">
    <property type="entry name" value="Outer membrane efflux proteins (OEP)"/>
    <property type="match status" value="2"/>
</dbReference>
<dbReference type="AlphaFoldDB" id="A0A7G8TBG3"/>
<feature type="signal peptide" evidence="6">
    <location>
        <begin position="1"/>
        <end position="25"/>
    </location>
</feature>
<keyword evidence="2" id="KW-1134">Transmembrane beta strand</keyword>
<keyword evidence="4" id="KW-0472">Membrane</keyword>